<evidence type="ECO:0000313" key="6">
    <source>
        <dbReference type="EMBL" id="AAM05270.1"/>
    </source>
</evidence>
<dbReference type="SUPFAM" id="SSF52540">
    <property type="entry name" value="P-loop containing nucleoside triphosphate hydrolases"/>
    <property type="match status" value="1"/>
</dbReference>
<dbReference type="GO" id="GO:0016787">
    <property type="term" value="F:hydrolase activity"/>
    <property type="evidence" value="ECO:0007669"/>
    <property type="project" value="UniProtKB-KW"/>
</dbReference>
<dbReference type="InterPro" id="IPR027417">
    <property type="entry name" value="P-loop_NTPase"/>
</dbReference>
<evidence type="ECO:0000313" key="7">
    <source>
        <dbReference type="Proteomes" id="UP000002487"/>
    </source>
</evidence>
<evidence type="ECO:0000256" key="1">
    <source>
        <dbReference type="ARBA" id="ARBA00022741"/>
    </source>
</evidence>
<reference evidence="6 7" key="1">
    <citation type="journal article" date="2002" name="Genome Res.">
        <title>The genome of Methanosarcina acetivorans reveals extensive metabolic and physiological diversity.</title>
        <authorList>
            <person name="Galagan J.E."/>
            <person name="Nusbaum C."/>
            <person name="Roy A."/>
            <person name="Endrizzi M.G."/>
            <person name="Macdonald P."/>
            <person name="FitzHugh W."/>
            <person name="Calvo S."/>
            <person name="Engels R."/>
            <person name="Smirnov S."/>
            <person name="Atnoor D."/>
            <person name="Brown A."/>
            <person name="Allen N."/>
            <person name="Naylor J."/>
            <person name="Stange-Thomann N."/>
            <person name="DeArellano K."/>
            <person name="Johnson R."/>
            <person name="Linton L."/>
            <person name="McEwan P."/>
            <person name="McKernan K."/>
            <person name="Talamas J."/>
            <person name="Tirrell A."/>
            <person name="Ye W."/>
            <person name="Zimmer A."/>
            <person name="Barber R.D."/>
            <person name="Cann I."/>
            <person name="Graham D.E."/>
            <person name="Grahame D.A."/>
            <person name="Guss A."/>
            <person name="Hedderich R."/>
            <person name="Ingram-Smith C."/>
            <person name="Kuettner C.H."/>
            <person name="Krzycki J.A."/>
            <person name="Leigh J.A."/>
            <person name="Li W."/>
            <person name="Liu J."/>
            <person name="Mukhopadhyay B."/>
            <person name="Reeve J.N."/>
            <person name="Smith K."/>
            <person name="Springer T.A."/>
            <person name="Umayam L.A."/>
            <person name="White O."/>
            <person name="White R.H."/>
            <person name="de Macario E.C."/>
            <person name="Ferry J.G."/>
            <person name="Jarrell K.F."/>
            <person name="Jing H."/>
            <person name="Macario A.J.L."/>
            <person name="Paulsen I."/>
            <person name="Pritchett M."/>
            <person name="Sowers K.R."/>
            <person name="Swanson R.V."/>
            <person name="Zinder S.H."/>
            <person name="Lander E."/>
            <person name="Metcalf W.W."/>
            <person name="Birren B."/>
        </authorList>
    </citation>
    <scope>NUCLEOTIDE SEQUENCE [LARGE SCALE GENOMIC DNA]</scope>
    <source>
        <strain evidence="7">ATCC 35395 / DSM 2834 / JCM 12185 / C2A</strain>
    </source>
</reference>
<feature type="domain" description="UvrD-like helicase ATP-binding" evidence="5">
    <location>
        <begin position="24"/>
        <end position="104"/>
    </location>
</feature>
<dbReference type="GO" id="GO:0004386">
    <property type="term" value="F:helicase activity"/>
    <property type="evidence" value="ECO:0007669"/>
    <property type="project" value="UniProtKB-KW"/>
</dbReference>
<name>Q8TPP1_METAC</name>
<gene>
    <name evidence="6" type="ordered locus">MA_1865</name>
</gene>
<accession>Q8TPP1</accession>
<evidence type="ECO:0000259" key="5">
    <source>
        <dbReference type="Pfam" id="PF00580"/>
    </source>
</evidence>
<keyword evidence="3" id="KW-0347">Helicase</keyword>
<keyword evidence="2" id="KW-0378">Hydrolase</keyword>
<dbReference type="HOGENOM" id="CLU_1673975_0_0_2"/>
<protein>
    <recommendedName>
        <fullName evidence="5">UvrD-like helicase ATP-binding domain-containing protein</fullName>
    </recommendedName>
</protein>
<evidence type="ECO:0000256" key="4">
    <source>
        <dbReference type="ARBA" id="ARBA00022840"/>
    </source>
</evidence>
<dbReference type="STRING" id="188937.MA_1865"/>
<keyword evidence="7" id="KW-1185">Reference proteome</keyword>
<keyword evidence="4" id="KW-0067">ATP-binding</keyword>
<dbReference type="Pfam" id="PF00580">
    <property type="entry name" value="UvrD-helicase"/>
    <property type="match status" value="1"/>
</dbReference>
<evidence type="ECO:0000256" key="2">
    <source>
        <dbReference type="ARBA" id="ARBA00022801"/>
    </source>
</evidence>
<organism evidence="6 7">
    <name type="scientific">Methanosarcina acetivorans (strain ATCC 35395 / DSM 2834 / JCM 12185 / C2A)</name>
    <dbReference type="NCBI Taxonomy" id="188937"/>
    <lineage>
        <taxon>Archaea</taxon>
        <taxon>Methanobacteriati</taxon>
        <taxon>Methanobacteriota</taxon>
        <taxon>Stenosarchaea group</taxon>
        <taxon>Methanomicrobia</taxon>
        <taxon>Methanosarcinales</taxon>
        <taxon>Methanosarcinaceae</taxon>
        <taxon>Methanosarcina</taxon>
    </lineage>
</organism>
<dbReference type="EMBL" id="AE010299">
    <property type="protein sequence ID" value="AAM05270.1"/>
    <property type="molecule type" value="Genomic_DNA"/>
</dbReference>
<dbReference type="KEGG" id="mac:MA_1865"/>
<dbReference type="Proteomes" id="UP000002487">
    <property type="component" value="Chromosome"/>
</dbReference>
<dbReference type="InterPro" id="IPR014016">
    <property type="entry name" value="UvrD-like_ATP-bd"/>
</dbReference>
<dbReference type="AlphaFoldDB" id="Q8TPP1"/>
<sequence>MCKMGGWVLRIEDFSKDKINIIKKDGVFVVKACAGSGKTCVVAAKISSLLKEWISPNRGIAAISFTNVAWQEIEDKLKKDFGADSGLYYPHFIGTIDSFIDKYLLLPFGHLVLNCENRPEIIMNWEPEIRGKLECKKSGCKLSNLSYDINGNSFGFG</sequence>
<evidence type="ECO:0000256" key="3">
    <source>
        <dbReference type="ARBA" id="ARBA00022806"/>
    </source>
</evidence>
<dbReference type="EnsemblBacteria" id="AAM05270">
    <property type="protein sequence ID" value="AAM05270"/>
    <property type="gene ID" value="MA_1865"/>
</dbReference>
<dbReference type="GO" id="GO:0005524">
    <property type="term" value="F:ATP binding"/>
    <property type="evidence" value="ECO:0007669"/>
    <property type="project" value="UniProtKB-KW"/>
</dbReference>
<proteinExistence type="predicted"/>
<dbReference type="Gene3D" id="3.40.50.300">
    <property type="entry name" value="P-loop containing nucleotide triphosphate hydrolases"/>
    <property type="match status" value="1"/>
</dbReference>
<keyword evidence="1" id="KW-0547">Nucleotide-binding</keyword>
<dbReference type="InParanoid" id="Q8TPP1"/>